<dbReference type="EMBL" id="KN819366">
    <property type="protein sequence ID" value="KIJ12300.1"/>
    <property type="molecule type" value="Genomic_DNA"/>
</dbReference>
<sequence>MRFPRVVTTSLLTSVVSGCTNVVESTRANQLLTSWTCKQIAAYVSSASEIFYNDHPSYHRGIGHWASSSSQKAECVFEPGSAEDVAIALRILGETRTPFAVKGGGHATNPGFSSTRGVHISMSQFSDVTYNPSLQTATVGAGMIWDDVYAALQPHGVTVVGARISGIGVAGFTLGGGYSWLTDQHGLAVDTVREYELVMPNSTIIAVTESSSPDLFFGLKGGFNNFGIVTKFTLRTFPQGSVWGGTLIMDETGIDPLIDATQNFIEKNYDPKAAIITTYSYVLGSQIAISLLFYDGPEPPKGMFDDFLKIEAYQDVGTRSYLSLVQSPPISLIAGKRGVFHTIPVIKYSRAFQEAVVNETWHFATQSGLNPHMISIALEPFRFLRELDAKTGSVSRAALPPPRTRATGSHPVVMDAAWDDPAMDGRMHEALRAASERLSAKLARDPDTSMGTSTPPPELYSNYAILGTPVEEIYGDSLPRLRKIKEATDPGNVMGLAGGWKFR</sequence>
<accession>A0A0C9T9J7</accession>
<dbReference type="InterPro" id="IPR006094">
    <property type="entry name" value="Oxid_FAD_bind_N"/>
</dbReference>
<evidence type="ECO:0000256" key="3">
    <source>
        <dbReference type="ARBA" id="ARBA00022827"/>
    </source>
</evidence>
<dbReference type="InterPro" id="IPR016166">
    <property type="entry name" value="FAD-bd_PCMH"/>
</dbReference>
<keyword evidence="3" id="KW-0274">FAD</keyword>
<dbReference type="Gene3D" id="3.40.462.20">
    <property type="match status" value="1"/>
</dbReference>
<evidence type="ECO:0000313" key="8">
    <source>
        <dbReference type="Proteomes" id="UP000053647"/>
    </source>
</evidence>
<dbReference type="InterPro" id="IPR036318">
    <property type="entry name" value="FAD-bd_PCMH-like_sf"/>
</dbReference>
<keyword evidence="4" id="KW-0560">Oxidoreductase</keyword>
<dbReference type="PROSITE" id="PS51257">
    <property type="entry name" value="PROKAR_LIPOPROTEIN"/>
    <property type="match status" value="1"/>
</dbReference>
<keyword evidence="5" id="KW-0732">Signal</keyword>
<evidence type="ECO:0000256" key="2">
    <source>
        <dbReference type="ARBA" id="ARBA00022630"/>
    </source>
</evidence>
<dbReference type="Proteomes" id="UP000053647">
    <property type="component" value="Unassembled WGS sequence"/>
</dbReference>
<reference evidence="7 8" key="1">
    <citation type="submission" date="2014-06" db="EMBL/GenBank/DDBJ databases">
        <authorList>
            <consortium name="DOE Joint Genome Institute"/>
            <person name="Kuo A."/>
            <person name="Kohler A."/>
            <person name="Nagy L.G."/>
            <person name="Floudas D."/>
            <person name="Copeland A."/>
            <person name="Barry K.W."/>
            <person name="Cichocki N."/>
            <person name="Veneault-Fourrey C."/>
            <person name="LaButti K."/>
            <person name="Lindquist E.A."/>
            <person name="Lipzen A."/>
            <person name="Lundell T."/>
            <person name="Morin E."/>
            <person name="Murat C."/>
            <person name="Sun H."/>
            <person name="Tunlid A."/>
            <person name="Henrissat B."/>
            <person name="Grigoriev I.V."/>
            <person name="Hibbett D.S."/>
            <person name="Martin F."/>
            <person name="Nordberg H.P."/>
            <person name="Cantor M.N."/>
            <person name="Hua S.X."/>
        </authorList>
    </citation>
    <scope>NUCLEOTIDE SEQUENCE [LARGE SCALE GENOMIC DNA]</scope>
    <source>
        <strain evidence="7 8">ATCC 200175</strain>
    </source>
</reference>
<comment type="similarity">
    <text evidence="1">Belongs to the oxygen-dependent FAD-linked oxidoreductase family.</text>
</comment>
<keyword evidence="8" id="KW-1185">Reference proteome</keyword>
<dbReference type="SUPFAM" id="SSF56176">
    <property type="entry name" value="FAD-binding/transporter-associated domain-like"/>
    <property type="match status" value="1"/>
</dbReference>
<dbReference type="InterPro" id="IPR016167">
    <property type="entry name" value="FAD-bd_PCMH_sub1"/>
</dbReference>
<keyword evidence="2" id="KW-0285">Flavoprotein</keyword>
<evidence type="ECO:0000259" key="6">
    <source>
        <dbReference type="PROSITE" id="PS51387"/>
    </source>
</evidence>
<dbReference type="GO" id="GO:0016491">
    <property type="term" value="F:oxidoreductase activity"/>
    <property type="evidence" value="ECO:0007669"/>
    <property type="project" value="UniProtKB-KW"/>
</dbReference>
<dbReference type="Pfam" id="PF01565">
    <property type="entry name" value="FAD_binding_4"/>
    <property type="match status" value="1"/>
</dbReference>
<dbReference type="InterPro" id="IPR016169">
    <property type="entry name" value="FAD-bd_PCMH_sub2"/>
</dbReference>
<dbReference type="PROSITE" id="PS51387">
    <property type="entry name" value="FAD_PCMH"/>
    <property type="match status" value="1"/>
</dbReference>
<evidence type="ECO:0000256" key="5">
    <source>
        <dbReference type="SAM" id="SignalP"/>
    </source>
</evidence>
<dbReference type="AlphaFoldDB" id="A0A0C9T9J7"/>
<proteinExistence type="inferred from homology"/>
<feature type="domain" description="FAD-binding PCMH-type" evidence="6">
    <location>
        <begin position="69"/>
        <end position="239"/>
    </location>
</feature>
<feature type="signal peptide" evidence="5">
    <location>
        <begin position="1"/>
        <end position="18"/>
    </location>
</feature>
<gene>
    <name evidence="7" type="ORF">PAXINDRAFT_118261</name>
</gene>
<dbReference type="HOGENOM" id="CLU_018354_1_0_1"/>
<dbReference type="InterPro" id="IPR050416">
    <property type="entry name" value="FAD-linked_Oxidoreductase"/>
</dbReference>
<evidence type="ECO:0000256" key="1">
    <source>
        <dbReference type="ARBA" id="ARBA00005466"/>
    </source>
</evidence>
<evidence type="ECO:0000256" key="4">
    <source>
        <dbReference type="ARBA" id="ARBA00023002"/>
    </source>
</evidence>
<dbReference type="OrthoDB" id="2151789at2759"/>
<feature type="chain" id="PRO_5002203386" description="FAD-binding PCMH-type domain-containing protein" evidence="5">
    <location>
        <begin position="19"/>
        <end position="503"/>
    </location>
</feature>
<dbReference type="PANTHER" id="PTHR42973">
    <property type="entry name" value="BINDING OXIDOREDUCTASE, PUTATIVE (AFU_ORTHOLOGUE AFUA_1G17690)-RELATED"/>
    <property type="match status" value="1"/>
</dbReference>
<evidence type="ECO:0000313" key="7">
    <source>
        <dbReference type="EMBL" id="KIJ12300.1"/>
    </source>
</evidence>
<dbReference type="PANTHER" id="PTHR42973:SF13">
    <property type="entry name" value="FAD-BINDING PCMH-TYPE DOMAIN-CONTAINING PROTEIN"/>
    <property type="match status" value="1"/>
</dbReference>
<dbReference type="GO" id="GO:0071949">
    <property type="term" value="F:FAD binding"/>
    <property type="evidence" value="ECO:0007669"/>
    <property type="project" value="InterPro"/>
</dbReference>
<name>A0A0C9T9J7_PAXIN</name>
<reference evidence="8" key="2">
    <citation type="submission" date="2015-01" db="EMBL/GenBank/DDBJ databases">
        <title>Evolutionary Origins and Diversification of the Mycorrhizal Mutualists.</title>
        <authorList>
            <consortium name="DOE Joint Genome Institute"/>
            <consortium name="Mycorrhizal Genomics Consortium"/>
            <person name="Kohler A."/>
            <person name="Kuo A."/>
            <person name="Nagy L.G."/>
            <person name="Floudas D."/>
            <person name="Copeland A."/>
            <person name="Barry K.W."/>
            <person name="Cichocki N."/>
            <person name="Veneault-Fourrey C."/>
            <person name="LaButti K."/>
            <person name="Lindquist E.A."/>
            <person name="Lipzen A."/>
            <person name="Lundell T."/>
            <person name="Morin E."/>
            <person name="Murat C."/>
            <person name="Riley R."/>
            <person name="Ohm R."/>
            <person name="Sun H."/>
            <person name="Tunlid A."/>
            <person name="Henrissat B."/>
            <person name="Grigoriev I.V."/>
            <person name="Hibbett D.S."/>
            <person name="Martin F."/>
        </authorList>
    </citation>
    <scope>NUCLEOTIDE SEQUENCE [LARGE SCALE GENOMIC DNA]</scope>
    <source>
        <strain evidence="8">ATCC 200175</strain>
    </source>
</reference>
<protein>
    <recommendedName>
        <fullName evidence="6">FAD-binding PCMH-type domain-containing protein</fullName>
    </recommendedName>
</protein>
<dbReference type="Gene3D" id="3.30.43.10">
    <property type="entry name" value="Uridine Diphospho-n-acetylenolpyruvylglucosamine Reductase, domain 2"/>
    <property type="match status" value="1"/>
</dbReference>
<dbReference type="Gene3D" id="3.30.465.10">
    <property type="match status" value="1"/>
</dbReference>
<organism evidence="7 8">
    <name type="scientific">Paxillus involutus ATCC 200175</name>
    <dbReference type="NCBI Taxonomy" id="664439"/>
    <lineage>
        <taxon>Eukaryota</taxon>
        <taxon>Fungi</taxon>
        <taxon>Dikarya</taxon>
        <taxon>Basidiomycota</taxon>
        <taxon>Agaricomycotina</taxon>
        <taxon>Agaricomycetes</taxon>
        <taxon>Agaricomycetidae</taxon>
        <taxon>Boletales</taxon>
        <taxon>Paxilineae</taxon>
        <taxon>Paxillaceae</taxon>
        <taxon>Paxillus</taxon>
    </lineage>
</organism>